<organism evidence="2 3">
    <name type="scientific">Cherax quadricarinatus</name>
    <name type="common">Australian red claw crayfish</name>
    <dbReference type="NCBI Taxonomy" id="27406"/>
    <lineage>
        <taxon>Eukaryota</taxon>
        <taxon>Metazoa</taxon>
        <taxon>Ecdysozoa</taxon>
        <taxon>Arthropoda</taxon>
        <taxon>Crustacea</taxon>
        <taxon>Multicrustacea</taxon>
        <taxon>Malacostraca</taxon>
        <taxon>Eumalacostraca</taxon>
        <taxon>Eucarida</taxon>
        <taxon>Decapoda</taxon>
        <taxon>Pleocyemata</taxon>
        <taxon>Astacidea</taxon>
        <taxon>Parastacoidea</taxon>
        <taxon>Parastacidae</taxon>
        <taxon>Cherax</taxon>
    </lineage>
</organism>
<keyword evidence="3" id="KW-1185">Reference proteome</keyword>
<dbReference type="Proteomes" id="UP001445076">
    <property type="component" value="Unassembled WGS sequence"/>
</dbReference>
<proteinExistence type="predicted"/>
<dbReference type="EMBL" id="JARKIK010000006">
    <property type="protein sequence ID" value="KAK8751407.1"/>
    <property type="molecule type" value="Genomic_DNA"/>
</dbReference>
<reference evidence="2 3" key="1">
    <citation type="journal article" date="2024" name="BMC Genomics">
        <title>Genome assembly of redclaw crayfish (Cherax quadricarinatus) provides insights into its immune adaptation and hypoxia tolerance.</title>
        <authorList>
            <person name="Liu Z."/>
            <person name="Zheng J."/>
            <person name="Li H."/>
            <person name="Fang K."/>
            <person name="Wang S."/>
            <person name="He J."/>
            <person name="Zhou D."/>
            <person name="Weng S."/>
            <person name="Chi M."/>
            <person name="Gu Z."/>
            <person name="He J."/>
            <person name="Li F."/>
            <person name="Wang M."/>
        </authorList>
    </citation>
    <scope>NUCLEOTIDE SEQUENCE [LARGE SCALE GENOMIC DNA]</scope>
    <source>
        <strain evidence="2">ZL_2023a</strain>
    </source>
</reference>
<name>A0AAW0YIF0_CHEQU</name>
<feature type="region of interest" description="Disordered" evidence="1">
    <location>
        <begin position="1"/>
        <end position="27"/>
    </location>
</feature>
<gene>
    <name evidence="2" type="ORF">OTU49_014652</name>
</gene>
<evidence type="ECO:0000313" key="3">
    <source>
        <dbReference type="Proteomes" id="UP001445076"/>
    </source>
</evidence>
<protein>
    <submittedName>
        <fullName evidence="2">Uncharacterized protein</fullName>
    </submittedName>
</protein>
<comment type="caution">
    <text evidence="2">The sequence shown here is derived from an EMBL/GenBank/DDBJ whole genome shotgun (WGS) entry which is preliminary data.</text>
</comment>
<feature type="non-terminal residue" evidence="2">
    <location>
        <position position="1"/>
    </location>
</feature>
<accession>A0AAW0YIF0</accession>
<evidence type="ECO:0000313" key="2">
    <source>
        <dbReference type="EMBL" id="KAK8751407.1"/>
    </source>
</evidence>
<sequence length="104" mass="11698">QSGAESLSFHGYIPSENVRAKAPRGDGQPNDIYLAFEKPRALKDGEEVFYPRNIEGFGFEYGQDPEEHVYQIHDTNKLQFNKHSKQSHEHNKGSGKNIIPAASV</sequence>
<evidence type="ECO:0000256" key="1">
    <source>
        <dbReference type="SAM" id="MobiDB-lite"/>
    </source>
</evidence>
<dbReference type="AlphaFoldDB" id="A0AAW0YIF0"/>
<feature type="non-terminal residue" evidence="2">
    <location>
        <position position="104"/>
    </location>
</feature>
<feature type="region of interest" description="Disordered" evidence="1">
    <location>
        <begin position="81"/>
        <end position="104"/>
    </location>
</feature>